<keyword evidence="2" id="KW-0812">Transmembrane</keyword>
<evidence type="ECO:0000256" key="1">
    <source>
        <dbReference type="SAM" id="MobiDB-lite"/>
    </source>
</evidence>
<protein>
    <submittedName>
        <fullName evidence="3">DUF5719 family protein</fullName>
    </submittedName>
</protein>
<evidence type="ECO:0000313" key="3">
    <source>
        <dbReference type="EMBL" id="XDI06562.1"/>
    </source>
</evidence>
<reference evidence="3" key="1">
    <citation type="submission" date="2024-05" db="EMBL/GenBank/DDBJ databases">
        <title>Herbiconiux sp. A18JL235.</title>
        <authorList>
            <person name="Zhang G."/>
        </authorList>
    </citation>
    <scope>NUCLEOTIDE SEQUENCE</scope>
    <source>
        <strain evidence="3">A18JL235</strain>
    </source>
</reference>
<keyword evidence="2" id="KW-0472">Membrane</keyword>
<dbReference type="Pfam" id="PF18986">
    <property type="entry name" value="DUF5719"/>
    <property type="match status" value="1"/>
</dbReference>
<dbReference type="EMBL" id="CP162511">
    <property type="protein sequence ID" value="XDI06562.1"/>
    <property type="molecule type" value="Genomic_DNA"/>
</dbReference>
<proteinExistence type="predicted"/>
<keyword evidence="2" id="KW-1133">Transmembrane helix</keyword>
<accession>A0AB39BIV9</accession>
<feature type="region of interest" description="Disordered" evidence="1">
    <location>
        <begin position="86"/>
        <end position="110"/>
    </location>
</feature>
<dbReference type="RefSeq" id="WP_368498942.1">
    <property type="nucleotide sequence ID" value="NZ_CP162511.1"/>
</dbReference>
<dbReference type="InterPro" id="IPR043777">
    <property type="entry name" value="DUF5719"/>
</dbReference>
<organism evidence="3">
    <name type="scientific">Herbiconiux sp. A18JL235</name>
    <dbReference type="NCBI Taxonomy" id="3152363"/>
    <lineage>
        <taxon>Bacteria</taxon>
        <taxon>Bacillati</taxon>
        <taxon>Actinomycetota</taxon>
        <taxon>Actinomycetes</taxon>
        <taxon>Micrococcales</taxon>
        <taxon>Microbacteriaceae</taxon>
        <taxon>Herbiconiux</taxon>
    </lineage>
</organism>
<gene>
    <name evidence="3" type="ORF">ABFY20_05545</name>
</gene>
<sequence length="477" mass="47881">MAAKGIATGARIATGVVTLAVAGGVAAAALLLPLPGVTATPASFTVEPQAAEQVRACAGPLVRLSDDSGQDATAISHVGTADVVSGTSPETQLDITPLASPDDRTSTEDAAPSRIALPVPDAGSADATLFAAAQSQTIASGELVGLAASSCGEASSESWMVAGSTTVGRTSFVVLANPGDVPAVVDLTVYGDLGAVEAPGGRNIDVPARSTRILSLAGLAPDLATPVIHVEASVGAVSAAVQQSVVRGLEPGGVELVGPSAPPATVQRVAGVQISGTSSIAERLSDSDNSDLQSVLRLFVPGTEPASVTLRVAEERNGGASTDYQVGLTPGIVTEFPLQDIPDGTYSVEAESDQPIVMGARTSTLVNGVTDFAWYQTLDELGTDFVVATADGPNPRLHLVNTTDADVEVTVAENGGETQSYTFVPGARSVALKPGSSYVVSSSGPVSAMVDYLGEGRSSAFAIAPPSPDASPLVIYP</sequence>
<feature type="transmembrane region" description="Helical" evidence="2">
    <location>
        <begin position="12"/>
        <end position="34"/>
    </location>
</feature>
<name>A0AB39BIV9_9MICO</name>
<evidence type="ECO:0000256" key="2">
    <source>
        <dbReference type="SAM" id="Phobius"/>
    </source>
</evidence>
<dbReference type="AlphaFoldDB" id="A0AB39BIV9"/>